<dbReference type="SUPFAM" id="SSF51182">
    <property type="entry name" value="RmlC-like cupins"/>
    <property type="match status" value="1"/>
</dbReference>
<reference evidence="2" key="1">
    <citation type="journal article" date="2019" name="Int. J. Syst. Evol. Microbiol.">
        <title>The Global Catalogue of Microorganisms (GCM) 10K type strain sequencing project: providing services to taxonomists for standard genome sequencing and annotation.</title>
        <authorList>
            <consortium name="The Broad Institute Genomics Platform"/>
            <consortium name="The Broad Institute Genome Sequencing Center for Infectious Disease"/>
            <person name="Wu L."/>
            <person name="Ma J."/>
        </authorList>
    </citation>
    <scope>NUCLEOTIDE SEQUENCE [LARGE SCALE GENOMIC DNA]</scope>
    <source>
        <strain evidence="2">JCM 17986</strain>
    </source>
</reference>
<dbReference type="RefSeq" id="WP_345676646.1">
    <property type="nucleotide sequence ID" value="NZ_BAABHS010000012.1"/>
</dbReference>
<dbReference type="PANTHER" id="PTHR37694">
    <property type="entry name" value="SLR8022 PROTEIN"/>
    <property type="match status" value="1"/>
</dbReference>
<dbReference type="EMBL" id="BAABHS010000012">
    <property type="protein sequence ID" value="GAA4968581.1"/>
    <property type="molecule type" value="Genomic_DNA"/>
</dbReference>
<protein>
    <submittedName>
        <fullName evidence="1">Cupin domain-containing protein</fullName>
    </submittedName>
</protein>
<gene>
    <name evidence="1" type="ORF">GCM10023205_37200</name>
</gene>
<comment type="caution">
    <text evidence="1">The sequence shown here is derived from an EMBL/GenBank/DDBJ whole genome shotgun (WGS) entry which is preliminary data.</text>
</comment>
<evidence type="ECO:0000313" key="2">
    <source>
        <dbReference type="Proteomes" id="UP001500466"/>
    </source>
</evidence>
<dbReference type="InterPro" id="IPR011051">
    <property type="entry name" value="RmlC_Cupin_sf"/>
</dbReference>
<dbReference type="Gene3D" id="2.60.120.10">
    <property type="entry name" value="Jelly Rolls"/>
    <property type="match status" value="1"/>
</dbReference>
<organism evidence="1 2">
    <name type="scientific">Yinghuangia aomiensis</name>
    <dbReference type="NCBI Taxonomy" id="676205"/>
    <lineage>
        <taxon>Bacteria</taxon>
        <taxon>Bacillati</taxon>
        <taxon>Actinomycetota</taxon>
        <taxon>Actinomycetes</taxon>
        <taxon>Kitasatosporales</taxon>
        <taxon>Streptomycetaceae</taxon>
        <taxon>Yinghuangia</taxon>
    </lineage>
</organism>
<proteinExistence type="predicted"/>
<accession>A0ABP9HE11</accession>
<sequence>MVGLGALVQEHLDKAAASEHGRSAHLLVHEGPLRQTLIALTAGQELDEHNPPAAATLQVLSGRVRLVATDGGYELSAGELRAIPQERHGLAALEDAAVLLTTVTGVD</sequence>
<dbReference type="InterPro" id="IPR014710">
    <property type="entry name" value="RmlC-like_jellyroll"/>
</dbReference>
<dbReference type="PANTHER" id="PTHR37694:SF1">
    <property type="entry name" value="SLR8022 PROTEIN"/>
    <property type="match status" value="1"/>
</dbReference>
<evidence type="ECO:0000313" key="1">
    <source>
        <dbReference type="EMBL" id="GAA4968581.1"/>
    </source>
</evidence>
<keyword evidence="2" id="KW-1185">Reference proteome</keyword>
<dbReference type="Proteomes" id="UP001500466">
    <property type="component" value="Unassembled WGS sequence"/>
</dbReference>
<name>A0ABP9HE11_9ACTN</name>